<keyword evidence="2" id="KW-1185">Reference proteome</keyword>
<evidence type="ECO:0000313" key="2">
    <source>
        <dbReference type="Proteomes" id="UP001501288"/>
    </source>
</evidence>
<organism evidence="1 2">
    <name type="scientific">Dermacoccus barathri</name>
    <dbReference type="NCBI Taxonomy" id="322601"/>
    <lineage>
        <taxon>Bacteria</taxon>
        <taxon>Bacillati</taxon>
        <taxon>Actinomycetota</taxon>
        <taxon>Actinomycetes</taxon>
        <taxon>Micrococcales</taxon>
        <taxon>Dermacoccaceae</taxon>
        <taxon>Dermacoccus</taxon>
    </lineage>
</organism>
<dbReference type="Proteomes" id="UP001501288">
    <property type="component" value="Unassembled WGS sequence"/>
</dbReference>
<dbReference type="EMBL" id="BAAANV010000021">
    <property type="protein sequence ID" value="GAA1536494.1"/>
    <property type="molecule type" value="Genomic_DNA"/>
</dbReference>
<comment type="caution">
    <text evidence="1">The sequence shown here is derived from an EMBL/GenBank/DDBJ whole genome shotgun (WGS) entry which is preliminary data.</text>
</comment>
<protein>
    <submittedName>
        <fullName evidence="1">Uncharacterized protein</fullName>
    </submittedName>
</protein>
<accession>A0ABN2BBV2</accession>
<reference evidence="1 2" key="1">
    <citation type="journal article" date="2019" name="Int. J. Syst. Evol. Microbiol.">
        <title>The Global Catalogue of Microorganisms (GCM) 10K type strain sequencing project: providing services to taxonomists for standard genome sequencing and annotation.</title>
        <authorList>
            <consortium name="The Broad Institute Genomics Platform"/>
            <consortium name="The Broad Institute Genome Sequencing Center for Infectious Disease"/>
            <person name="Wu L."/>
            <person name="Ma J."/>
        </authorList>
    </citation>
    <scope>NUCLEOTIDE SEQUENCE [LARGE SCALE GENOMIC DNA]</scope>
    <source>
        <strain evidence="1 2">JCM 14588</strain>
    </source>
</reference>
<gene>
    <name evidence="1" type="ORF">GCM10009762_07970</name>
</gene>
<name>A0ABN2BBV2_9MICO</name>
<proteinExistence type="predicted"/>
<evidence type="ECO:0000313" key="1">
    <source>
        <dbReference type="EMBL" id="GAA1536494.1"/>
    </source>
</evidence>
<sequence length="127" mass="14054">MSYYSALMKTQLAQRRASTTPVVRVEETLRNAGASVLAATGILASPWILFAIACKTYIYFTTGNVVLPGRAHPHRYVQPRRAHGGSFRSDPWRHDAVQCRSVTQEAPPQISTLIGVGDYYVNRVTSC</sequence>